<keyword evidence="4" id="KW-1185">Reference proteome</keyword>
<dbReference type="InterPro" id="IPR011008">
    <property type="entry name" value="Dimeric_a/b-barrel"/>
</dbReference>
<sequence length="137" mass="15216">MRFMMLMIPHGYETAKPDAMPSAEAVAAMMKYNEELQKAGVLLALDGLHPPSTGARVSFEGGKPRVTDGPFAEAKEVVGGYWMIQVKSREEAIEWAKRCPGSDNEVIEVRQVHEMADFPEDVQKAAAGFEEMQRCKK</sequence>
<comment type="caution">
    <text evidence="3">The sequence shown here is derived from an EMBL/GenBank/DDBJ whole genome shotgun (WGS) entry which is preliminary data.</text>
</comment>
<evidence type="ECO:0000313" key="3">
    <source>
        <dbReference type="EMBL" id="SAL73056.1"/>
    </source>
</evidence>
<dbReference type="OrthoDB" id="9807535at2"/>
<dbReference type="SUPFAM" id="SSF54909">
    <property type="entry name" value="Dimeric alpha+beta barrel"/>
    <property type="match status" value="1"/>
</dbReference>
<dbReference type="Gene3D" id="3.30.70.1060">
    <property type="entry name" value="Dimeric alpha+beta barrel"/>
    <property type="match status" value="1"/>
</dbReference>
<dbReference type="RefSeq" id="WP_087646438.1">
    <property type="nucleotide sequence ID" value="NZ_FCON02000051.1"/>
</dbReference>
<dbReference type="Pfam" id="PF03795">
    <property type="entry name" value="YCII"/>
    <property type="match status" value="1"/>
</dbReference>
<organism evidence="3 4">
    <name type="scientific">Caballeronia choica</name>
    <dbReference type="NCBI Taxonomy" id="326476"/>
    <lineage>
        <taxon>Bacteria</taxon>
        <taxon>Pseudomonadati</taxon>
        <taxon>Pseudomonadota</taxon>
        <taxon>Betaproteobacteria</taxon>
        <taxon>Burkholderiales</taxon>
        <taxon>Burkholderiaceae</taxon>
        <taxon>Caballeronia</taxon>
    </lineage>
</organism>
<evidence type="ECO:0000313" key="4">
    <source>
        <dbReference type="Proteomes" id="UP000054770"/>
    </source>
</evidence>
<accession>A0A158JW59</accession>
<comment type="similarity">
    <text evidence="1">Belongs to the YciI family.</text>
</comment>
<evidence type="ECO:0000259" key="2">
    <source>
        <dbReference type="Pfam" id="PF03795"/>
    </source>
</evidence>
<reference evidence="3" key="1">
    <citation type="submission" date="2016-01" db="EMBL/GenBank/DDBJ databases">
        <authorList>
            <person name="Peeters C."/>
        </authorList>
    </citation>
    <scope>NUCLEOTIDE SEQUENCE [LARGE SCALE GENOMIC DNA]</scope>
    <source>
        <strain evidence="3">LMG 22940</strain>
    </source>
</reference>
<protein>
    <submittedName>
        <fullName evidence="3">DGPFAETKE family protein</fullName>
    </submittedName>
</protein>
<name>A0A158JW59_9BURK</name>
<dbReference type="EMBL" id="FCON02000051">
    <property type="protein sequence ID" value="SAL73056.1"/>
    <property type="molecule type" value="Genomic_DNA"/>
</dbReference>
<feature type="domain" description="YCII-related" evidence="2">
    <location>
        <begin position="1"/>
        <end position="115"/>
    </location>
</feature>
<dbReference type="PANTHER" id="PTHR35174:SF4">
    <property type="entry name" value="BLL7163 PROTEIN"/>
    <property type="match status" value="1"/>
</dbReference>
<gene>
    <name evidence="3" type="ORF">AWB68_04362</name>
</gene>
<proteinExistence type="inferred from homology"/>
<dbReference type="AlphaFoldDB" id="A0A158JW59"/>
<dbReference type="Proteomes" id="UP000054770">
    <property type="component" value="Unassembled WGS sequence"/>
</dbReference>
<evidence type="ECO:0000256" key="1">
    <source>
        <dbReference type="ARBA" id="ARBA00007689"/>
    </source>
</evidence>
<dbReference type="PANTHER" id="PTHR35174">
    <property type="entry name" value="BLL7171 PROTEIN-RELATED"/>
    <property type="match status" value="1"/>
</dbReference>
<dbReference type="InterPro" id="IPR005545">
    <property type="entry name" value="YCII"/>
</dbReference>